<sequence length="231" mass="25694">MRWKMHCSVCGGKHFSGKAVLWDDLINEWQISKAEVEYVNRQQGEKCDSCGSNLRSIALAKGILSALNAEDRLLLDVASDARYSHLKILEINEAGTLTPTLRKFTGYRYCAYPEVDMHALPFEDGEYDLIIHSDTLEHVANPVHALSECRRVLKHRGALCFTVPIIVGRMSRNRIGMGPSYHGPPNALQSDMLVHTEFGADAWTYVMEAGFSQVGIHSVAYPCATSIVAIK</sequence>
<dbReference type="SUPFAM" id="SSF53335">
    <property type="entry name" value="S-adenosyl-L-methionine-dependent methyltransferases"/>
    <property type="match status" value="1"/>
</dbReference>
<dbReference type="InterPro" id="IPR029063">
    <property type="entry name" value="SAM-dependent_MTases_sf"/>
</dbReference>
<dbReference type="RefSeq" id="WP_059654857.1">
    <property type="nucleotide sequence ID" value="NZ_LOZL01000046.1"/>
</dbReference>
<comment type="caution">
    <text evidence="1">The sequence shown here is derived from an EMBL/GenBank/DDBJ whole genome shotgun (WGS) entry which is preliminary data.</text>
</comment>
<name>A0A106Q948_9BURK</name>
<dbReference type="Gene3D" id="3.40.50.150">
    <property type="entry name" value="Vaccinia Virus protein VP39"/>
    <property type="match status" value="1"/>
</dbReference>
<dbReference type="InterPro" id="IPR013216">
    <property type="entry name" value="Methyltransf_11"/>
</dbReference>
<dbReference type="GO" id="GO:0008757">
    <property type="term" value="F:S-adenosylmethionine-dependent methyltransferase activity"/>
    <property type="evidence" value="ECO:0007669"/>
    <property type="project" value="InterPro"/>
</dbReference>
<evidence type="ECO:0000313" key="1">
    <source>
        <dbReference type="EMBL" id="KWA82023.1"/>
    </source>
</evidence>
<dbReference type="Pfam" id="PF08241">
    <property type="entry name" value="Methyltransf_11"/>
    <property type="match status" value="1"/>
</dbReference>
<protein>
    <submittedName>
        <fullName evidence="1">Uncharacterized protein</fullName>
    </submittedName>
</protein>
<dbReference type="CDD" id="cd02440">
    <property type="entry name" value="AdoMet_MTases"/>
    <property type="match status" value="1"/>
</dbReference>
<accession>A0A106Q948</accession>
<gene>
    <name evidence="1" type="ORF">WL29_27135</name>
</gene>
<evidence type="ECO:0000313" key="2">
    <source>
        <dbReference type="Proteomes" id="UP000060630"/>
    </source>
</evidence>
<reference evidence="1 2" key="1">
    <citation type="submission" date="2015-11" db="EMBL/GenBank/DDBJ databases">
        <title>Expanding the genomic diversity of Burkholderia species for the development of highly accurate diagnostics.</title>
        <authorList>
            <person name="Sahl J."/>
            <person name="Keim P."/>
            <person name="Wagner D."/>
        </authorList>
    </citation>
    <scope>NUCLEOTIDE SEQUENCE [LARGE SCALE GENOMIC DNA]</scope>
    <source>
        <strain evidence="1 2">MSMB2087WGS</strain>
    </source>
</reference>
<proteinExistence type="predicted"/>
<dbReference type="EMBL" id="LPHD01000069">
    <property type="protein sequence ID" value="KWA82023.1"/>
    <property type="molecule type" value="Genomic_DNA"/>
</dbReference>
<dbReference type="Proteomes" id="UP000060630">
    <property type="component" value="Unassembled WGS sequence"/>
</dbReference>
<dbReference type="AlphaFoldDB" id="A0A106Q948"/>
<organism evidence="1 2">
    <name type="scientific">Burkholderia ubonensis</name>
    <dbReference type="NCBI Taxonomy" id="101571"/>
    <lineage>
        <taxon>Bacteria</taxon>
        <taxon>Pseudomonadati</taxon>
        <taxon>Pseudomonadota</taxon>
        <taxon>Betaproteobacteria</taxon>
        <taxon>Burkholderiales</taxon>
        <taxon>Burkholderiaceae</taxon>
        <taxon>Burkholderia</taxon>
        <taxon>Burkholderia cepacia complex</taxon>
    </lineage>
</organism>